<feature type="signal peptide" evidence="1">
    <location>
        <begin position="1"/>
        <end position="22"/>
    </location>
</feature>
<keyword evidence="1" id="KW-0732">Signal</keyword>
<dbReference type="RefSeq" id="WP_091900178.1">
    <property type="nucleotide sequence ID" value="NZ_FOIQ01000002.1"/>
</dbReference>
<dbReference type="EMBL" id="FOIQ01000002">
    <property type="protein sequence ID" value="SEW00451.1"/>
    <property type="molecule type" value="Genomic_DNA"/>
</dbReference>
<feature type="chain" id="PRO_5011497945" evidence="1">
    <location>
        <begin position="23"/>
        <end position="548"/>
    </location>
</feature>
<proteinExistence type="predicted"/>
<dbReference type="AlphaFoldDB" id="A0A1I0NGD1"/>
<gene>
    <name evidence="2" type="ORF">SAMN04487850_1225</name>
</gene>
<keyword evidence="3" id="KW-1185">Reference proteome</keyword>
<evidence type="ECO:0000313" key="2">
    <source>
        <dbReference type="EMBL" id="SEW00451.1"/>
    </source>
</evidence>
<evidence type="ECO:0000256" key="1">
    <source>
        <dbReference type="SAM" id="SignalP"/>
    </source>
</evidence>
<evidence type="ECO:0000313" key="3">
    <source>
        <dbReference type="Proteomes" id="UP000199373"/>
    </source>
</evidence>
<sequence>MKKYLMTGMTAVALCLAFNSCSHDTNLYDPDIPEKEVTRNYEEAFKKYVGGTISPNQNWGFDEDVAQARALTRTANPNANMWGETWEVPETLTTAQKKRVRLYFQYNKTPQNEPIDYKNFFVQDVYKGAGTPLNNGSQAMSAYSTEKYSFNNKQEAGSDHMDKLTAGSRQDHIYNYNDAKCSSNNKVWDGYSYEAGWPRADASQAENFNHKKFHTDYIMLMENSKTDCFGWHETQGEIQHDDHYVIISAATIDAWADAHSELGDLGAPVTDKWNRNFVGFDYEAQVDMSQLYARDGRGNILYYDQAHTIPYLKVETNQYSHTIVPAGTPGAYPIKDRYVDNDQTKGNLWAKVGCADDYYSDWIVCITDAKTRGTIIEEPKWIRIIGEDLSATDASDFDFNDIVIDVKLTATGADCILQAAGGTLPLRINRNDKYEVHKLFGVNTDVMVNTNAENTQNPKDPSQKLKGASKTPVSFSMIGDWTNAKDIKIEVKKNDTWMELKAVKGEPAAKIAVETTFNWCNELVSIKGQYPLFTQWVQANHPGTVIWY</sequence>
<organism evidence="2 3">
    <name type="scientific">Prevotella aff. ruminicola Tc2-24</name>
    <dbReference type="NCBI Taxonomy" id="81582"/>
    <lineage>
        <taxon>Bacteria</taxon>
        <taxon>Pseudomonadati</taxon>
        <taxon>Bacteroidota</taxon>
        <taxon>Bacteroidia</taxon>
        <taxon>Bacteroidales</taxon>
        <taxon>Prevotellaceae</taxon>
        <taxon>Prevotella</taxon>
    </lineage>
</organism>
<reference evidence="2 3" key="1">
    <citation type="submission" date="2016-10" db="EMBL/GenBank/DDBJ databases">
        <authorList>
            <person name="de Groot N.N."/>
        </authorList>
    </citation>
    <scope>NUCLEOTIDE SEQUENCE [LARGE SCALE GENOMIC DNA]</scope>
    <source>
        <strain evidence="2 3">TC2-24</strain>
    </source>
</reference>
<dbReference type="Proteomes" id="UP000199373">
    <property type="component" value="Unassembled WGS sequence"/>
</dbReference>
<name>A0A1I0NGD1_9BACT</name>
<accession>A0A1I0NGD1</accession>
<protein>
    <submittedName>
        <fullName evidence="2">Uncharacterized protein</fullName>
    </submittedName>
</protein>